<dbReference type="InterPro" id="IPR023232">
    <property type="entry name" value="Glyco_hydro_2_AS"/>
</dbReference>
<dbReference type="InterPro" id="IPR011013">
    <property type="entry name" value="Gal_mutarotase_sf_dom"/>
</dbReference>
<dbReference type="InterPro" id="IPR006104">
    <property type="entry name" value="Glyco_hydro_2_N"/>
</dbReference>
<dbReference type="PROSITE" id="PS00608">
    <property type="entry name" value="GLYCOSYL_HYDROL_F2_2"/>
    <property type="match status" value="1"/>
</dbReference>
<proteinExistence type="inferred from homology"/>
<evidence type="ECO:0000256" key="7">
    <source>
        <dbReference type="ARBA" id="ARBA00022837"/>
    </source>
</evidence>
<dbReference type="GO" id="GO:0004565">
    <property type="term" value="F:beta-galactosidase activity"/>
    <property type="evidence" value="ECO:0007669"/>
    <property type="project" value="UniProtKB-EC"/>
</dbReference>
<organism evidence="12 13">
    <name type="scientific">Capnocytophaga canimorsus</name>
    <dbReference type="NCBI Taxonomy" id="28188"/>
    <lineage>
        <taxon>Bacteria</taxon>
        <taxon>Pseudomonadati</taxon>
        <taxon>Bacteroidota</taxon>
        <taxon>Flavobacteriia</taxon>
        <taxon>Flavobacteriales</taxon>
        <taxon>Flavobacteriaceae</taxon>
        <taxon>Capnocytophaga</taxon>
    </lineage>
</organism>
<dbReference type="Proteomes" id="UP000243136">
    <property type="component" value="Chromosome"/>
</dbReference>
<keyword evidence="8 10" id="KW-0326">Glycosidase</keyword>
<evidence type="ECO:0000256" key="2">
    <source>
        <dbReference type="ARBA" id="ARBA00001913"/>
    </source>
</evidence>
<dbReference type="Gene3D" id="2.70.98.10">
    <property type="match status" value="1"/>
</dbReference>
<evidence type="ECO:0000256" key="8">
    <source>
        <dbReference type="ARBA" id="ARBA00023295"/>
    </source>
</evidence>
<comment type="catalytic activity">
    <reaction evidence="1 10">
        <text>Hydrolysis of terminal non-reducing beta-D-galactose residues in beta-D-galactosides.</text>
        <dbReference type="EC" id="3.2.1.23"/>
    </reaction>
</comment>
<dbReference type="InterPro" id="IPR014718">
    <property type="entry name" value="GH-type_carb-bd"/>
</dbReference>
<dbReference type="Pfam" id="PF02929">
    <property type="entry name" value="Bgal_small_N"/>
    <property type="match status" value="1"/>
</dbReference>
<evidence type="ECO:0000313" key="12">
    <source>
        <dbReference type="EMBL" id="ATA91446.1"/>
    </source>
</evidence>
<reference evidence="13" key="1">
    <citation type="submission" date="2017-06" db="EMBL/GenBank/DDBJ databases">
        <title>Capnocytophaga spp. assemblies.</title>
        <authorList>
            <person name="Gulvik C.A."/>
        </authorList>
    </citation>
    <scope>NUCLEOTIDE SEQUENCE [LARGE SCALE GENOMIC DNA]</scope>
    <source>
        <strain evidence="13">H5594</strain>
    </source>
</reference>
<dbReference type="SUPFAM" id="SSF51445">
    <property type="entry name" value="(Trans)glycosidases"/>
    <property type="match status" value="1"/>
</dbReference>
<dbReference type="PRINTS" id="PR00132">
    <property type="entry name" value="GLHYDRLASE2"/>
</dbReference>
<dbReference type="GO" id="GO:0005990">
    <property type="term" value="P:lactose catabolic process"/>
    <property type="evidence" value="ECO:0007669"/>
    <property type="project" value="TreeGrafter"/>
</dbReference>
<dbReference type="PANTHER" id="PTHR46323">
    <property type="entry name" value="BETA-GALACTOSIDASE"/>
    <property type="match status" value="1"/>
</dbReference>
<dbReference type="EMBL" id="CP022388">
    <property type="protein sequence ID" value="ATA91446.1"/>
    <property type="molecule type" value="Genomic_DNA"/>
</dbReference>
<gene>
    <name evidence="12" type="ORF">CGC56_04260</name>
</gene>
<dbReference type="Pfam" id="PF02836">
    <property type="entry name" value="Glyco_hydro_2_C"/>
    <property type="match status" value="1"/>
</dbReference>
<dbReference type="InterPro" id="IPR006101">
    <property type="entry name" value="Glyco_hydro_2"/>
</dbReference>
<dbReference type="SUPFAM" id="SSF49785">
    <property type="entry name" value="Galactose-binding domain-like"/>
    <property type="match status" value="1"/>
</dbReference>
<dbReference type="Gene3D" id="2.60.120.260">
    <property type="entry name" value="Galactose-binding domain-like"/>
    <property type="match status" value="1"/>
</dbReference>
<dbReference type="Gene3D" id="2.60.40.10">
    <property type="entry name" value="Immunoglobulins"/>
    <property type="match status" value="2"/>
</dbReference>
<evidence type="ECO:0000313" key="13">
    <source>
        <dbReference type="Proteomes" id="UP000243136"/>
    </source>
</evidence>
<dbReference type="InterPro" id="IPR032312">
    <property type="entry name" value="LacZ_4"/>
</dbReference>
<dbReference type="InterPro" id="IPR036156">
    <property type="entry name" value="Beta-gal/glucu_dom_sf"/>
</dbReference>
<evidence type="ECO:0000256" key="4">
    <source>
        <dbReference type="ARBA" id="ARBA00011245"/>
    </source>
</evidence>
<dbReference type="InterPro" id="IPR023230">
    <property type="entry name" value="Glyco_hydro_2_CS"/>
</dbReference>
<evidence type="ECO:0000256" key="1">
    <source>
        <dbReference type="ARBA" id="ARBA00001412"/>
    </source>
</evidence>
<dbReference type="Pfam" id="PF00703">
    <property type="entry name" value="Glyco_hydro_2"/>
    <property type="match status" value="1"/>
</dbReference>
<dbReference type="Pfam" id="PF02837">
    <property type="entry name" value="Glyco_hydro_2_N"/>
    <property type="match status" value="1"/>
</dbReference>
<dbReference type="PROSITE" id="PS00719">
    <property type="entry name" value="GLYCOSYL_HYDROL_F2_1"/>
    <property type="match status" value="1"/>
</dbReference>
<evidence type="ECO:0000256" key="6">
    <source>
        <dbReference type="ARBA" id="ARBA00022801"/>
    </source>
</evidence>
<evidence type="ECO:0000256" key="10">
    <source>
        <dbReference type="RuleBase" id="RU361154"/>
    </source>
</evidence>
<evidence type="ECO:0000256" key="3">
    <source>
        <dbReference type="ARBA" id="ARBA00007401"/>
    </source>
</evidence>
<dbReference type="InterPro" id="IPR050347">
    <property type="entry name" value="Bact_Beta-galactosidase"/>
</dbReference>
<name>A0A250G5D3_9FLAO</name>
<dbReference type="Gene3D" id="3.20.20.80">
    <property type="entry name" value="Glycosidases"/>
    <property type="match status" value="1"/>
</dbReference>
<accession>A0A250G5D3</accession>
<feature type="domain" description="Beta galactosidase small chain/" evidence="11">
    <location>
        <begin position="760"/>
        <end position="1038"/>
    </location>
</feature>
<dbReference type="InterPro" id="IPR006103">
    <property type="entry name" value="Glyco_hydro_2_cat"/>
</dbReference>
<comment type="similarity">
    <text evidence="3 10">Belongs to the glycosyl hydrolase 2 family.</text>
</comment>
<dbReference type="SMART" id="SM01038">
    <property type="entry name" value="Bgal_small_N"/>
    <property type="match status" value="1"/>
</dbReference>
<dbReference type="PANTHER" id="PTHR46323:SF2">
    <property type="entry name" value="BETA-GALACTOSIDASE"/>
    <property type="match status" value="1"/>
</dbReference>
<dbReference type="SUPFAM" id="SSF49303">
    <property type="entry name" value="beta-Galactosidase/glucuronidase domain"/>
    <property type="match status" value="2"/>
</dbReference>
<dbReference type="EC" id="3.2.1.23" evidence="5 10"/>
<dbReference type="InterPro" id="IPR013783">
    <property type="entry name" value="Ig-like_fold"/>
</dbReference>
<dbReference type="InterPro" id="IPR017853">
    <property type="entry name" value="GH"/>
</dbReference>
<dbReference type="InterPro" id="IPR004199">
    <property type="entry name" value="B-gal_small/dom_5"/>
</dbReference>
<keyword evidence="6 10" id="KW-0378">Hydrolase</keyword>
<evidence type="ECO:0000259" key="11">
    <source>
        <dbReference type="SMART" id="SM01038"/>
    </source>
</evidence>
<protein>
    <recommendedName>
        <fullName evidence="5 10">Beta-galactosidase</fullName>
        <ecNumber evidence="5 10">3.2.1.23</ecNumber>
    </recommendedName>
    <alternativeName>
        <fullName evidence="9 10">Lactase</fullName>
    </alternativeName>
</protein>
<evidence type="ECO:0000256" key="5">
    <source>
        <dbReference type="ARBA" id="ARBA00012756"/>
    </source>
</evidence>
<dbReference type="InterPro" id="IPR008979">
    <property type="entry name" value="Galactose-bd-like_sf"/>
</dbReference>
<dbReference type="GO" id="GO:0009341">
    <property type="term" value="C:beta-galactosidase complex"/>
    <property type="evidence" value="ECO:0007669"/>
    <property type="project" value="InterPro"/>
</dbReference>
<dbReference type="Pfam" id="PF16353">
    <property type="entry name" value="LacZ_4"/>
    <property type="match status" value="1"/>
</dbReference>
<dbReference type="SUPFAM" id="SSF74650">
    <property type="entry name" value="Galactose mutarotase-like"/>
    <property type="match status" value="1"/>
</dbReference>
<keyword evidence="7" id="KW-0106">Calcium</keyword>
<comment type="subunit">
    <text evidence="4">Monomer.</text>
</comment>
<dbReference type="AlphaFoldDB" id="A0A250G5D3"/>
<sequence>MNLGMKRVVLGIALLVFGVLSGQTPFLDSYYENPAVQEINRLPMRATYFPYESTERAFENQPQKSERFLSLNGIWKFLWKEDFKQLPTDFFKENYNDTSWDDFKVPATWEFNGYGTPIYVNEKFEFAVKNPQPPNIPDSINQPVGAYRKVIEIPEKWQDKEVFIHLGAVKSAFKLYVNGQFVGFGKDSKLPSEFDLTPFIKQGKNVIALEVRRWSDASFLEAQDMWRLSGIMRDCYLYARPKLHFFDYESLSELTNDYKDGVMRLRVQAFNNTDDNQEDSSIEATLFDQQGQKIWQETQKIPKLKKAFGKAENQFVAEIPNIKPWTAETPNLYDLQLILKDKKGQIQEVIRRKTGFRSVEIKGNVFLINGMPVKLKGVNRHDASSKTGQVVSKEEMLKDVKLMKELNINAVRTSHYPNDPYFYELCDQYGLYVMDEANVENHGMHYAFDRTLANHPDWEKAHLMRVIRMVQRDKNHPSIFSWSMGNESGNGWNFYQAYKAVKGIDPSRPVHYELASGDWNIDMESRMYRSIDFLVNYAENNPKKPFVLCEYAHAMGNSVGNFQEYWDVYEKYPSLMGGFIWDWMDQGVEKMVNGKRIFGYGGDWGDENTPSDNNFLNNGVVGPYHTLHPHAYEVRKVHQFIGFSYQKNILTVQNKYFFQDLSNFEIQWELLKDGKLVQNGVFKHLDVKPQQRKEYKLKVKTDNTAEYILRATAFTKAQEGVLEAGTALAFGEFFLTPYRAKNDVSELVNVAVNENDKEIRVQNQYFTAIISKEKGILTDYTANGKVIFKQGPYANFWRPATDNDFGAGLQHKLAKLKDADKQAIVERIEVAHTHSSQVKVTIVKKMIDQSLMFVQNLIFDGKGSLQVENEFTPLKMDDKMLTFKIGNHLVLPADFKEIEWYGRGPWESYADRKTAALVGLYKGAIEEEYHPYLRPQESGNKTDVRYAKITRADGSGFRIQSTKKLLNVNVLPYEPDQLFPGMKKGQTHSGSLEFSENIHLDVDLQQLGVGGNNSWGELPIEKYRLYLYKPYSYTYRIIPFNKE</sequence>
<evidence type="ECO:0000256" key="9">
    <source>
        <dbReference type="ARBA" id="ARBA00032230"/>
    </source>
</evidence>
<dbReference type="InterPro" id="IPR006102">
    <property type="entry name" value="Ig-like_GH2"/>
</dbReference>
<comment type="cofactor">
    <cofactor evidence="2">
        <name>Ca(2+)</name>
        <dbReference type="ChEBI" id="CHEBI:29108"/>
    </cofactor>
</comment>
<dbReference type="GO" id="GO:0030246">
    <property type="term" value="F:carbohydrate binding"/>
    <property type="evidence" value="ECO:0007669"/>
    <property type="project" value="InterPro"/>
</dbReference>